<evidence type="ECO:0000313" key="3">
    <source>
        <dbReference type="Proteomes" id="UP001055940"/>
    </source>
</evidence>
<protein>
    <recommendedName>
        <fullName evidence="4">Transmembrane protein</fullName>
    </recommendedName>
</protein>
<dbReference type="RefSeq" id="WP_254419489.1">
    <property type="nucleotide sequence ID" value="NZ_BAAAJB010000050.1"/>
</dbReference>
<evidence type="ECO:0000313" key="2">
    <source>
        <dbReference type="EMBL" id="USY20420.1"/>
    </source>
</evidence>
<evidence type="ECO:0000256" key="1">
    <source>
        <dbReference type="SAM" id="Phobius"/>
    </source>
</evidence>
<organism evidence="2 3">
    <name type="scientific">Nocardiopsis exhalans</name>
    <dbReference type="NCBI Taxonomy" id="163604"/>
    <lineage>
        <taxon>Bacteria</taxon>
        <taxon>Bacillati</taxon>
        <taxon>Actinomycetota</taxon>
        <taxon>Actinomycetes</taxon>
        <taxon>Streptosporangiales</taxon>
        <taxon>Nocardiopsidaceae</taxon>
        <taxon>Nocardiopsis</taxon>
    </lineage>
</organism>
<proteinExistence type="predicted"/>
<keyword evidence="1" id="KW-1133">Transmembrane helix</keyword>
<sequence>MNFDQEITEEPPVFPEEQADKQIFYTQVILWCSIALLPGHFPELPWGSLIVFVGCTSILLTCRSWQLGRRLKKKQRRWREQAAKREQERRLIDLIRTADLGTHNNIYGPVNAPVVQSRDIRGVNIASPTSGLSGPKQASK</sequence>
<feature type="transmembrane region" description="Helical" evidence="1">
    <location>
        <begin position="47"/>
        <end position="67"/>
    </location>
</feature>
<keyword evidence="1" id="KW-0472">Membrane</keyword>
<dbReference type="EMBL" id="CP099837">
    <property type="protein sequence ID" value="USY20420.1"/>
    <property type="molecule type" value="Genomic_DNA"/>
</dbReference>
<gene>
    <name evidence="2" type="ORF">NE857_01785</name>
</gene>
<keyword evidence="3" id="KW-1185">Reference proteome</keyword>
<name>A0ABY5DBL1_9ACTN</name>
<keyword evidence="1" id="KW-0812">Transmembrane</keyword>
<dbReference type="Proteomes" id="UP001055940">
    <property type="component" value="Chromosome"/>
</dbReference>
<reference evidence="2" key="1">
    <citation type="submission" date="2022-06" db="EMBL/GenBank/DDBJ databases">
        <authorList>
            <person name="Ping M."/>
        </authorList>
    </citation>
    <scope>NUCLEOTIDE SEQUENCE</scope>
    <source>
        <strain evidence="2">JCM11759T</strain>
    </source>
</reference>
<accession>A0ABY5DBL1</accession>
<evidence type="ECO:0008006" key="4">
    <source>
        <dbReference type="Google" id="ProtNLM"/>
    </source>
</evidence>